<dbReference type="Proteomes" id="UP000219412">
    <property type="component" value="Unassembled WGS sequence"/>
</dbReference>
<evidence type="ECO:0000313" key="1">
    <source>
        <dbReference type="EMBL" id="SOC43676.1"/>
    </source>
</evidence>
<dbReference type="AlphaFoldDB" id="A0A285USJ8"/>
<name>A0A285USJ8_9STAP</name>
<evidence type="ECO:0008006" key="3">
    <source>
        <dbReference type="Google" id="ProtNLM"/>
    </source>
</evidence>
<proteinExistence type="predicted"/>
<protein>
    <recommendedName>
        <fullName evidence="3">Helix-turn-helix protein</fullName>
    </recommendedName>
</protein>
<accession>A0A285USJ8</accession>
<organism evidence="1 2">
    <name type="scientific">Salinicoccus kekensis</name>
    <dbReference type="NCBI Taxonomy" id="714307"/>
    <lineage>
        <taxon>Bacteria</taxon>
        <taxon>Bacillati</taxon>
        <taxon>Bacillota</taxon>
        <taxon>Bacilli</taxon>
        <taxon>Bacillales</taxon>
        <taxon>Staphylococcaceae</taxon>
        <taxon>Salinicoccus</taxon>
    </lineage>
</organism>
<sequence length="113" mass="12823">MVTCESFQSSFLMKSVVKAIQYRIRLKGVIKLTDRTFTDLMDTLMEVPEVKQHIDSLPVQLGLKLLSQRIELGLTPKQVIKLAEIRKISLSQVQLSRIENGDIEISVKGNLKL</sequence>
<gene>
    <name evidence="1" type="ORF">SAMN05878391_2070</name>
</gene>
<reference evidence="2" key="1">
    <citation type="submission" date="2017-08" db="EMBL/GenBank/DDBJ databases">
        <authorList>
            <person name="Varghese N."/>
            <person name="Submissions S."/>
        </authorList>
    </citation>
    <scope>NUCLEOTIDE SEQUENCE [LARGE SCALE GENOMIC DNA]</scope>
    <source>
        <strain evidence="2">DSM 23173</strain>
    </source>
</reference>
<keyword evidence="2" id="KW-1185">Reference proteome</keyword>
<dbReference type="EMBL" id="OBQF01000005">
    <property type="protein sequence ID" value="SOC43676.1"/>
    <property type="molecule type" value="Genomic_DNA"/>
</dbReference>
<evidence type="ECO:0000313" key="2">
    <source>
        <dbReference type="Proteomes" id="UP000219412"/>
    </source>
</evidence>